<evidence type="ECO:0000256" key="4">
    <source>
        <dbReference type="ARBA" id="ARBA00022821"/>
    </source>
</evidence>
<keyword evidence="5" id="KW-1015">Disulfide bond</keyword>
<gene>
    <name evidence="7" type="ORF">DEO72_LG8g520</name>
</gene>
<dbReference type="AlphaFoldDB" id="A0A4D6MRD2"/>
<feature type="chain" id="PRO_5020032802" evidence="6">
    <location>
        <begin position="29"/>
        <end position="94"/>
    </location>
</feature>
<keyword evidence="6" id="KW-0732">Signal</keyword>
<dbReference type="Proteomes" id="UP000501690">
    <property type="component" value="Linkage Group LG8"/>
</dbReference>
<evidence type="ECO:0000256" key="6">
    <source>
        <dbReference type="SAM" id="SignalP"/>
    </source>
</evidence>
<keyword evidence="7" id="KW-0167">Capsid protein</keyword>
<evidence type="ECO:0000256" key="1">
    <source>
        <dbReference type="ARBA" id="ARBA00006722"/>
    </source>
</evidence>
<evidence type="ECO:0000256" key="5">
    <source>
        <dbReference type="ARBA" id="ARBA00023157"/>
    </source>
</evidence>
<protein>
    <submittedName>
        <fullName evidence="7">S locus-related glycoprotein 1 binding pollen coat protein</fullName>
    </submittedName>
</protein>
<evidence type="ECO:0000256" key="2">
    <source>
        <dbReference type="ARBA" id="ARBA00022529"/>
    </source>
</evidence>
<keyword evidence="2" id="KW-0929">Antimicrobial</keyword>
<keyword evidence="7" id="KW-0946">Virion</keyword>
<dbReference type="Pfam" id="PF07333">
    <property type="entry name" value="SLR1-BP"/>
    <property type="match status" value="1"/>
</dbReference>
<evidence type="ECO:0000313" key="7">
    <source>
        <dbReference type="EMBL" id="QCE02507.1"/>
    </source>
</evidence>
<proteinExistence type="inferred from homology"/>
<reference evidence="7 8" key="1">
    <citation type="submission" date="2019-04" db="EMBL/GenBank/DDBJ databases">
        <title>An improved genome assembly and genetic linkage map for asparagus bean, Vigna unguiculata ssp. sesquipedialis.</title>
        <authorList>
            <person name="Xia Q."/>
            <person name="Zhang R."/>
            <person name="Dong Y."/>
        </authorList>
    </citation>
    <scope>NUCLEOTIDE SEQUENCE [LARGE SCALE GENOMIC DNA]</scope>
    <source>
        <tissue evidence="7">Leaf</tissue>
    </source>
</reference>
<sequence length="94" mass="10552">MVAKMSFTHYFCLFLIISGISMRRVVVGEDTVCEKPELTDRCGFVECPQVCMDLYKEKYAAGECIAGLSNHLQCVCFYHCSPTQSNTTLTNIPN</sequence>
<name>A0A4D6MRD2_VIGUN</name>
<feature type="signal peptide" evidence="6">
    <location>
        <begin position="1"/>
        <end position="28"/>
    </location>
</feature>
<dbReference type="InterPro" id="IPR010851">
    <property type="entry name" value="DEFL"/>
</dbReference>
<keyword evidence="8" id="KW-1185">Reference proteome</keyword>
<dbReference type="GO" id="GO:0031640">
    <property type="term" value="P:killing of cells of another organism"/>
    <property type="evidence" value="ECO:0007669"/>
    <property type="project" value="UniProtKB-KW"/>
</dbReference>
<dbReference type="EMBL" id="CP039352">
    <property type="protein sequence ID" value="QCE02507.1"/>
    <property type="molecule type" value="Genomic_DNA"/>
</dbReference>
<keyword evidence="3" id="KW-0295">Fungicide</keyword>
<accession>A0A4D6MRD2</accession>
<organism evidence="7 8">
    <name type="scientific">Vigna unguiculata</name>
    <name type="common">Cowpea</name>
    <dbReference type="NCBI Taxonomy" id="3917"/>
    <lineage>
        <taxon>Eukaryota</taxon>
        <taxon>Viridiplantae</taxon>
        <taxon>Streptophyta</taxon>
        <taxon>Embryophyta</taxon>
        <taxon>Tracheophyta</taxon>
        <taxon>Spermatophyta</taxon>
        <taxon>Magnoliopsida</taxon>
        <taxon>eudicotyledons</taxon>
        <taxon>Gunneridae</taxon>
        <taxon>Pentapetalae</taxon>
        <taxon>rosids</taxon>
        <taxon>fabids</taxon>
        <taxon>Fabales</taxon>
        <taxon>Fabaceae</taxon>
        <taxon>Papilionoideae</taxon>
        <taxon>50 kb inversion clade</taxon>
        <taxon>NPAAA clade</taxon>
        <taxon>indigoferoid/millettioid clade</taxon>
        <taxon>Phaseoleae</taxon>
        <taxon>Vigna</taxon>
    </lineage>
</organism>
<evidence type="ECO:0000256" key="3">
    <source>
        <dbReference type="ARBA" id="ARBA00022577"/>
    </source>
</evidence>
<comment type="similarity">
    <text evidence="1">Belongs to the DEFL family.</text>
</comment>
<evidence type="ECO:0000313" key="8">
    <source>
        <dbReference type="Proteomes" id="UP000501690"/>
    </source>
</evidence>
<keyword evidence="4" id="KW-0611">Plant defense</keyword>
<dbReference type="GO" id="GO:0050832">
    <property type="term" value="P:defense response to fungus"/>
    <property type="evidence" value="ECO:0007669"/>
    <property type="project" value="UniProtKB-KW"/>
</dbReference>